<dbReference type="Proteomes" id="UP001107558">
    <property type="component" value="Chromosome 2"/>
</dbReference>
<evidence type="ECO:0000313" key="11">
    <source>
        <dbReference type="Proteomes" id="UP001107558"/>
    </source>
</evidence>
<evidence type="ECO:0000256" key="3">
    <source>
        <dbReference type="ARBA" id="ARBA00022679"/>
    </source>
</evidence>
<evidence type="ECO:0000256" key="7">
    <source>
        <dbReference type="ARBA" id="ARBA00033740"/>
    </source>
</evidence>
<keyword evidence="5" id="KW-0460">Magnesium</keyword>
<dbReference type="InterPro" id="IPR033749">
    <property type="entry name" value="Polyprenyl_synt_CS"/>
</dbReference>
<comment type="pathway">
    <text evidence="7">Pheromone biosynthesis.</text>
</comment>
<dbReference type="PROSITE" id="PS00444">
    <property type="entry name" value="POLYPRENYL_SYNTHASE_2"/>
    <property type="match status" value="1"/>
</dbReference>
<dbReference type="InterPro" id="IPR008949">
    <property type="entry name" value="Isoprenoid_synthase_dom_sf"/>
</dbReference>
<dbReference type="SFLD" id="SFLDS00005">
    <property type="entry name" value="Isoprenoid_Synthase_Type_I"/>
    <property type="match status" value="1"/>
</dbReference>
<dbReference type="GO" id="GO:0004161">
    <property type="term" value="F:dimethylallyltranstransferase activity"/>
    <property type="evidence" value="ECO:0007669"/>
    <property type="project" value="TreeGrafter"/>
</dbReference>
<keyword evidence="6" id="KW-0414">Isoprene biosynthesis</keyword>
<protein>
    <recommendedName>
        <fullName evidence="8">Farnesyl pyrophosphate synthase</fullName>
    </recommendedName>
</protein>
<dbReference type="PROSITE" id="PS00723">
    <property type="entry name" value="POLYPRENYL_SYNTHASE_1"/>
    <property type="match status" value="1"/>
</dbReference>
<dbReference type="SUPFAM" id="SSF48576">
    <property type="entry name" value="Terpenoid synthases"/>
    <property type="match status" value="1"/>
</dbReference>
<keyword evidence="11" id="KW-1185">Reference proteome</keyword>
<evidence type="ECO:0000256" key="1">
    <source>
        <dbReference type="ARBA" id="ARBA00001946"/>
    </source>
</evidence>
<evidence type="ECO:0000256" key="5">
    <source>
        <dbReference type="ARBA" id="ARBA00022842"/>
    </source>
</evidence>
<evidence type="ECO:0000256" key="9">
    <source>
        <dbReference type="RuleBase" id="RU004466"/>
    </source>
</evidence>
<organism evidence="10 11">
    <name type="scientific">Polypedilum vanderplanki</name>
    <name type="common">Sleeping chironomid midge</name>
    <dbReference type="NCBI Taxonomy" id="319348"/>
    <lineage>
        <taxon>Eukaryota</taxon>
        <taxon>Metazoa</taxon>
        <taxon>Ecdysozoa</taxon>
        <taxon>Arthropoda</taxon>
        <taxon>Hexapoda</taxon>
        <taxon>Insecta</taxon>
        <taxon>Pterygota</taxon>
        <taxon>Neoptera</taxon>
        <taxon>Endopterygota</taxon>
        <taxon>Diptera</taxon>
        <taxon>Nematocera</taxon>
        <taxon>Chironomoidea</taxon>
        <taxon>Chironomidae</taxon>
        <taxon>Chironominae</taxon>
        <taxon>Polypedilum</taxon>
        <taxon>Polypedilum</taxon>
    </lineage>
</organism>
<keyword evidence="4" id="KW-0479">Metal-binding</keyword>
<evidence type="ECO:0000256" key="8">
    <source>
        <dbReference type="ARBA" id="ARBA00034546"/>
    </source>
</evidence>
<dbReference type="PANTHER" id="PTHR11525:SF0">
    <property type="entry name" value="FARNESYL PYROPHOSPHATE SYNTHASE"/>
    <property type="match status" value="1"/>
</dbReference>
<dbReference type="OrthoDB" id="10257492at2759"/>
<accession>A0A9J6C183</accession>
<dbReference type="GO" id="GO:0046872">
    <property type="term" value="F:metal ion binding"/>
    <property type="evidence" value="ECO:0007669"/>
    <property type="project" value="UniProtKB-KW"/>
</dbReference>
<proteinExistence type="inferred from homology"/>
<evidence type="ECO:0000256" key="6">
    <source>
        <dbReference type="ARBA" id="ARBA00023229"/>
    </source>
</evidence>
<dbReference type="CDD" id="cd00685">
    <property type="entry name" value="Trans_IPPS_HT"/>
    <property type="match status" value="1"/>
</dbReference>
<dbReference type="GO" id="GO:0005737">
    <property type="term" value="C:cytoplasm"/>
    <property type="evidence" value="ECO:0007669"/>
    <property type="project" value="TreeGrafter"/>
</dbReference>
<dbReference type="GO" id="GO:0045337">
    <property type="term" value="P:farnesyl diphosphate biosynthetic process"/>
    <property type="evidence" value="ECO:0007669"/>
    <property type="project" value="TreeGrafter"/>
</dbReference>
<dbReference type="SFLD" id="SFLDG01017">
    <property type="entry name" value="Polyprenyl_Transferase_Like"/>
    <property type="match status" value="1"/>
</dbReference>
<dbReference type="Pfam" id="PF00348">
    <property type="entry name" value="polyprenyl_synt"/>
    <property type="match status" value="1"/>
</dbReference>
<reference evidence="10" key="1">
    <citation type="submission" date="2021-03" db="EMBL/GenBank/DDBJ databases">
        <title>Chromosome level genome of the anhydrobiotic midge Polypedilum vanderplanki.</title>
        <authorList>
            <person name="Yoshida Y."/>
            <person name="Kikawada T."/>
            <person name="Gusev O."/>
        </authorList>
    </citation>
    <scope>NUCLEOTIDE SEQUENCE</scope>
    <source>
        <strain evidence="10">NIAS01</strain>
        <tissue evidence="10">Whole body or cell culture</tissue>
    </source>
</reference>
<dbReference type="EMBL" id="JADBJN010000002">
    <property type="protein sequence ID" value="KAG5675932.1"/>
    <property type="molecule type" value="Genomic_DNA"/>
</dbReference>
<sequence length="398" mass="46228">MLRSVFKILTPNIRALAINESRKLMHTSAKVLSNNRTLSTHNHTHALSEAAINKAAVSKNDIRNFMSVWPDIVRDLNDYAKKYDKIYGPKWLSKLLQYNVPNGKKYRGLILVEAFKILAKDGQMTDENLKLAQTLGWCIEMLQAVFIIDDDIIDGSTTRRGHKCWYQLEDVGLAAINDAMMIENGIYYLLKKYFRQAEYYQEVVDLFHEVSFITSLGQLQDIKTAHTLDLNFFTMEMYKSIVANKTAYYSFYLPVALAMHMTGYKDPEVFRQTKTILLEIGNFFQVQDDFIDCFGDPSITGKVGTDIQDGKCTWLSVVALQRANEDQRLLMKDCYGQKDPEKVERVKELYEDLLLPHTYEIYEEESYKIINTHIQQISRGLPHKLFFKILEKIYRRNS</sequence>
<comment type="caution">
    <text evidence="10">The sequence shown here is derived from an EMBL/GenBank/DDBJ whole genome shotgun (WGS) entry which is preliminary data.</text>
</comment>
<gene>
    <name evidence="10" type="ORF">PVAND_005789</name>
</gene>
<dbReference type="AlphaFoldDB" id="A0A9J6C183"/>
<comment type="similarity">
    <text evidence="2 9">Belongs to the FPP/GGPP synthase family.</text>
</comment>
<evidence type="ECO:0000256" key="4">
    <source>
        <dbReference type="ARBA" id="ARBA00022723"/>
    </source>
</evidence>
<dbReference type="Gene3D" id="1.10.600.10">
    <property type="entry name" value="Farnesyl Diphosphate Synthase"/>
    <property type="match status" value="1"/>
</dbReference>
<dbReference type="PANTHER" id="PTHR11525">
    <property type="entry name" value="FARNESYL-PYROPHOSPHATE SYNTHETASE"/>
    <property type="match status" value="1"/>
</dbReference>
<dbReference type="InterPro" id="IPR000092">
    <property type="entry name" value="Polyprenyl_synt"/>
</dbReference>
<dbReference type="InterPro" id="IPR039702">
    <property type="entry name" value="FPS1-like"/>
</dbReference>
<keyword evidence="3 9" id="KW-0808">Transferase</keyword>
<comment type="cofactor">
    <cofactor evidence="1">
        <name>Mg(2+)</name>
        <dbReference type="ChEBI" id="CHEBI:18420"/>
    </cofactor>
</comment>
<dbReference type="GO" id="GO:0004337">
    <property type="term" value="F:(2E,6E)-farnesyl diphosphate synthase activity"/>
    <property type="evidence" value="ECO:0007669"/>
    <property type="project" value="TreeGrafter"/>
</dbReference>
<evidence type="ECO:0000313" key="10">
    <source>
        <dbReference type="EMBL" id="KAG5675932.1"/>
    </source>
</evidence>
<dbReference type="GO" id="GO:0042811">
    <property type="term" value="P:pheromone biosynthetic process"/>
    <property type="evidence" value="ECO:0007669"/>
    <property type="project" value="UniProtKB-ARBA"/>
</dbReference>
<name>A0A9J6C183_POLVA</name>
<dbReference type="FunFam" id="1.10.600.10:FF:000021">
    <property type="entry name" value="Farnesyl pyrophosphate synthase"/>
    <property type="match status" value="1"/>
</dbReference>
<evidence type="ECO:0000256" key="2">
    <source>
        <dbReference type="ARBA" id="ARBA00006706"/>
    </source>
</evidence>